<comment type="catalytic activity">
    <reaction evidence="1 10">
        <text>a myo-inositol phosphate + H2O = myo-inositol + phosphate</text>
        <dbReference type="Rhea" id="RHEA:24056"/>
        <dbReference type="ChEBI" id="CHEBI:15377"/>
        <dbReference type="ChEBI" id="CHEBI:17268"/>
        <dbReference type="ChEBI" id="CHEBI:43474"/>
        <dbReference type="ChEBI" id="CHEBI:84139"/>
        <dbReference type="EC" id="3.1.3.25"/>
    </reaction>
</comment>
<dbReference type="GO" id="GO:0007165">
    <property type="term" value="P:signal transduction"/>
    <property type="evidence" value="ECO:0007669"/>
    <property type="project" value="TreeGrafter"/>
</dbReference>
<evidence type="ECO:0000256" key="7">
    <source>
        <dbReference type="ARBA" id="ARBA00022801"/>
    </source>
</evidence>
<dbReference type="GO" id="GO:0008934">
    <property type="term" value="F:inositol monophosphate 1-phosphatase activity"/>
    <property type="evidence" value="ECO:0007669"/>
    <property type="project" value="InterPro"/>
</dbReference>
<comment type="similarity">
    <text evidence="3 10">Belongs to the inositol monophosphatase superfamily.</text>
</comment>
<dbReference type="InterPro" id="IPR020583">
    <property type="entry name" value="Inositol_monoP_metal-BS"/>
</dbReference>
<dbReference type="STRING" id="1156985.SAMN04488118_10426"/>
<feature type="binding site" evidence="9">
    <location>
        <position position="86"/>
    </location>
    <ligand>
        <name>Mg(2+)</name>
        <dbReference type="ChEBI" id="CHEBI:18420"/>
        <label>1</label>
        <note>catalytic</note>
    </ligand>
</feature>
<dbReference type="GO" id="GO:0006020">
    <property type="term" value="P:inositol metabolic process"/>
    <property type="evidence" value="ECO:0007669"/>
    <property type="project" value="TreeGrafter"/>
</dbReference>
<organism evidence="11 12">
    <name type="scientific">Epibacterium ulvae</name>
    <dbReference type="NCBI Taxonomy" id="1156985"/>
    <lineage>
        <taxon>Bacteria</taxon>
        <taxon>Pseudomonadati</taxon>
        <taxon>Pseudomonadota</taxon>
        <taxon>Alphaproteobacteria</taxon>
        <taxon>Rhodobacterales</taxon>
        <taxon>Roseobacteraceae</taxon>
        <taxon>Epibacterium</taxon>
    </lineage>
</organism>
<accession>A0A1G5QEI9</accession>
<evidence type="ECO:0000256" key="5">
    <source>
        <dbReference type="ARBA" id="ARBA00019784"/>
    </source>
</evidence>
<keyword evidence="7 10" id="KW-0378">Hydrolase</keyword>
<dbReference type="Gene3D" id="3.40.190.80">
    <property type="match status" value="1"/>
</dbReference>
<dbReference type="FunFam" id="3.30.540.10:FF:000003">
    <property type="entry name" value="Inositol-1-monophosphatase"/>
    <property type="match status" value="1"/>
</dbReference>
<feature type="binding site" evidence="9">
    <location>
        <position position="88"/>
    </location>
    <ligand>
        <name>Mg(2+)</name>
        <dbReference type="ChEBI" id="CHEBI:18420"/>
        <label>1</label>
        <note>catalytic</note>
    </ligand>
</feature>
<dbReference type="CDD" id="cd01639">
    <property type="entry name" value="IMPase"/>
    <property type="match status" value="1"/>
</dbReference>
<dbReference type="GO" id="GO:0046872">
    <property type="term" value="F:metal ion binding"/>
    <property type="evidence" value="ECO:0007669"/>
    <property type="project" value="UniProtKB-KW"/>
</dbReference>
<sequence>MNPNDYITAMIKIARNAGQRAMEHRERIDEMEVSFKGQADLLCEADEDVEMLIFKSFQKSHPDIAFQGEEGGLRGSEDAELRWVVDPIDGTTNFLSGLPFTISIALVRGTTPIAGVIFSPVEDELFSATIGQGAMLNGTPIKVREQTDPARFVVGTGLPLDRYKHSMGAYDRLHQIREQVSAVRIMGSCALSLANVACGRLDGYFEGPTGFLDCAAGIVILKEAGGKVTDFWGTENYPENITFTTGAPACQAFLLETTKTAPRGSSKE</sequence>
<evidence type="ECO:0000313" key="12">
    <source>
        <dbReference type="Proteomes" id="UP000198767"/>
    </source>
</evidence>
<feature type="binding site" evidence="9">
    <location>
        <position position="69"/>
    </location>
    <ligand>
        <name>Mg(2+)</name>
        <dbReference type="ChEBI" id="CHEBI:18420"/>
        <label>1</label>
        <note>catalytic</note>
    </ligand>
</feature>
<evidence type="ECO:0000256" key="4">
    <source>
        <dbReference type="ARBA" id="ARBA00013106"/>
    </source>
</evidence>
<evidence type="ECO:0000256" key="10">
    <source>
        <dbReference type="RuleBase" id="RU364068"/>
    </source>
</evidence>
<evidence type="ECO:0000256" key="6">
    <source>
        <dbReference type="ARBA" id="ARBA00022723"/>
    </source>
</evidence>
<dbReference type="RefSeq" id="WP_090217693.1">
    <property type="nucleotide sequence ID" value="NZ_FMWG01000004.1"/>
</dbReference>
<dbReference type="Gene3D" id="3.30.540.10">
    <property type="entry name" value="Fructose-1,6-Bisphosphatase, subunit A, domain 1"/>
    <property type="match status" value="1"/>
</dbReference>
<gene>
    <name evidence="11" type="ORF">SAMN04488118_10426</name>
</gene>
<evidence type="ECO:0000313" key="11">
    <source>
        <dbReference type="EMBL" id="SCZ60068.1"/>
    </source>
</evidence>
<dbReference type="PRINTS" id="PR00377">
    <property type="entry name" value="IMPHPHTASES"/>
</dbReference>
<dbReference type="EMBL" id="FMWG01000004">
    <property type="protein sequence ID" value="SCZ60068.1"/>
    <property type="molecule type" value="Genomic_DNA"/>
</dbReference>
<evidence type="ECO:0000256" key="9">
    <source>
        <dbReference type="PIRSR" id="PIRSR600760-2"/>
    </source>
</evidence>
<dbReference type="EC" id="3.1.3.25" evidence="4 10"/>
<dbReference type="Proteomes" id="UP000198767">
    <property type="component" value="Unassembled WGS sequence"/>
</dbReference>
<feature type="binding site" evidence="9">
    <location>
        <position position="213"/>
    </location>
    <ligand>
        <name>Mg(2+)</name>
        <dbReference type="ChEBI" id="CHEBI:18420"/>
        <label>1</label>
        <note>catalytic</note>
    </ligand>
</feature>
<feature type="binding site" evidence="9">
    <location>
        <position position="89"/>
    </location>
    <ligand>
        <name>Mg(2+)</name>
        <dbReference type="ChEBI" id="CHEBI:18420"/>
        <label>1</label>
        <note>catalytic</note>
    </ligand>
</feature>
<dbReference type="PRINTS" id="PR01959">
    <property type="entry name" value="SBIMPHPHTASE"/>
</dbReference>
<evidence type="ECO:0000256" key="1">
    <source>
        <dbReference type="ARBA" id="ARBA00001033"/>
    </source>
</evidence>
<dbReference type="InterPro" id="IPR000760">
    <property type="entry name" value="Inositol_monophosphatase-like"/>
</dbReference>
<evidence type="ECO:0000256" key="3">
    <source>
        <dbReference type="ARBA" id="ARBA00009759"/>
    </source>
</evidence>
<proteinExistence type="inferred from homology"/>
<dbReference type="SUPFAM" id="SSF56655">
    <property type="entry name" value="Carbohydrate phosphatase"/>
    <property type="match status" value="1"/>
</dbReference>
<comment type="cofactor">
    <cofactor evidence="2 9 10">
        <name>Mg(2+)</name>
        <dbReference type="ChEBI" id="CHEBI:18420"/>
    </cofactor>
</comment>
<dbReference type="OrthoDB" id="9785695at2"/>
<dbReference type="AlphaFoldDB" id="A0A1G5QEI9"/>
<evidence type="ECO:0000256" key="2">
    <source>
        <dbReference type="ARBA" id="ARBA00001946"/>
    </source>
</evidence>
<keyword evidence="6 9" id="KW-0479">Metal-binding</keyword>
<keyword evidence="8 9" id="KW-0460">Magnesium</keyword>
<name>A0A1G5QEI9_9RHOB</name>
<dbReference type="PANTHER" id="PTHR20854:SF4">
    <property type="entry name" value="INOSITOL-1-MONOPHOSPHATASE-RELATED"/>
    <property type="match status" value="1"/>
</dbReference>
<dbReference type="InterPro" id="IPR022337">
    <property type="entry name" value="Inositol_monophosphatase_SuhB"/>
</dbReference>
<protein>
    <recommendedName>
        <fullName evidence="5 10">Inositol-1-monophosphatase</fullName>
        <ecNumber evidence="4 10">3.1.3.25</ecNumber>
    </recommendedName>
</protein>
<reference evidence="11 12" key="1">
    <citation type="submission" date="2016-10" db="EMBL/GenBank/DDBJ databases">
        <authorList>
            <person name="de Groot N.N."/>
        </authorList>
    </citation>
    <scope>NUCLEOTIDE SEQUENCE [LARGE SCALE GENOMIC DNA]</scope>
    <source>
        <strain evidence="11 12">U95</strain>
    </source>
</reference>
<evidence type="ECO:0000256" key="8">
    <source>
        <dbReference type="ARBA" id="ARBA00022842"/>
    </source>
</evidence>
<dbReference type="PROSITE" id="PS00629">
    <property type="entry name" value="IMP_1"/>
    <property type="match status" value="1"/>
</dbReference>
<dbReference type="InterPro" id="IPR033942">
    <property type="entry name" value="IMPase"/>
</dbReference>
<dbReference type="PANTHER" id="PTHR20854">
    <property type="entry name" value="INOSITOL MONOPHOSPHATASE"/>
    <property type="match status" value="1"/>
</dbReference>
<dbReference type="Pfam" id="PF00459">
    <property type="entry name" value="Inositol_P"/>
    <property type="match status" value="1"/>
</dbReference>
<keyword evidence="12" id="KW-1185">Reference proteome</keyword>